<comment type="similarity">
    <text evidence="6 7">Belongs to the Mrp/NBP35 ATP-binding proteins family.</text>
</comment>
<evidence type="ECO:0000313" key="9">
    <source>
        <dbReference type="EMBL" id="TWX71487.1"/>
    </source>
</evidence>
<keyword evidence="5 7" id="KW-0411">Iron-sulfur</keyword>
<evidence type="ECO:0000256" key="2">
    <source>
        <dbReference type="ARBA" id="ARBA00022741"/>
    </source>
</evidence>
<reference evidence="9 11" key="1">
    <citation type="submission" date="2019-07" db="EMBL/GenBank/DDBJ databases">
        <title>Genomes of sea-ice associated Colwellia species.</title>
        <authorList>
            <person name="Bowman J.P."/>
        </authorList>
    </citation>
    <scope>NUCLEOTIDE SEQUENCE [LARGE SCALE GENOMIC DNA]</scope>
    <source>
        <strain evidence="8 10">ACAM 607</strain>
        <strain evidence="9 11">IC036</strain>
    </source>
</reference>
<comment type="function">
    <text evidence="7">Binds and transfers iron-sulfur (Fe-S) clusters to target apoproteins. Can hydrolyze ATP.</text>
</comment>
<dbReference type="Pfam" id="PF10609">
    <property type="entry name" value="ParA"/>
    <property type="match status" value="1"/>
</dbReference>
<keyword evidence="1 7" id="KW-0479">Metal-binding</keyword>
<dbReference type="OrthoDB" id="9809679at2"/>
<name>A0A5C6QRQ6_9GAMM</name>
<dbReference type="GO" id="GO:0005829">
    <property type="term" value="C:cytosol"/>
    <property type="evidence" value="ECO:0007669"/>
    <property type="project" value="TreeGrafter"/>
</dbReference>
<sequence>MFSKIFSSKTLSSDAKQTLVDSLNRYRSETFPQGILYPDIDPEITLEKGNDIVIKLSLPFPCNSELHLVSEALTKEVKQTVRFAIKYNVQPVRRHELAGIKNIIAIASGKGGVGKSTTAVNLAYALIAEGASVGILDADIYGPSIPTLLGLKGAKPSSDDGKLLTPINANGLSAMSLGFLVDEDDATVWRGPMASRAFSQLLNETDWQGIDYLIVDMPPGTGDIQLTLSQQVPVAAAVVITTPQDIALADAIKGLAMFEQVKVPVLGIIENMSYHQCENCGHHSHLFGEGGGQRVADKYDTQLLGQLPLDVNIRRDADQGVSPLLTDNTSNISEQYRKIARTIAAQLYLQLDSRSPNTAKLLIED</sequence>
<dbReference type="GO" id="GO:0016887">
    <property type="term" value="F:ATP hydrolysis activity"/>
    <property type="evidence" value="ECO:0007669"/>
    <property type="project" value="UniProtKB-UniRule"/>
</dbReference>
<dbReference type="GO" id="GO:0005524">
    <property type="term" value="F:ATP binding"/>
    <property type="evidence" value="ECO:0007669"/>
    <property type="project" value="UniProtKB-UniRule"/>
</dbReference>
<organism evidence="9 11">
    <name type="scientific">Colwellia hornerae</name>
    <dbReference type="NCBI Taxonomy" id="89402"/>
    <lineage>
        <taxon>Bacteria</taxon>
        <taxon>Pseudomonadati</taxon>
        <taxon>Pseudomonadota</taxon>
        <taxon>Gammaproteobacteria</taxon>
        <taxon>Alteromonadales</taxon>
        <taxon>Colwelliaceae</taxon>
        <taxon>Colwellia</taxon>
    </lineage>
</organism>
<dbReference type="EMBL" id="VOLR01000002">
    <property type="protein sequence ID" value="TWX62575.1"/>
    <property type="molecule type" value="Genomic_DNA"/>
</dbReference>
<proteinExistence type="inferred from homology"/>
<dbReference type="InterPro" id="IPR027417">
    <property type="entry name" value="P-loop_NTPase"/>
</dbReference>
<evidence type="ECO:0000256" key="6">
    <source>
        <dbReference type="ARBA" id="ARBA00024036"/>
    </source>
</evidence>
<dbReference type="InterPro" id="IPR044304">
    <property type="entry name" value="NUBPL-like"/>
</dbReference>
<dbReference type="EMBL" id="VOLQ01000002">
    <property type="protein sequence ID" value="TWX71487.1"/>
    <property type="molecule type" value="Genomic_DNA"/>
</dbReference>
<keyword evidence="3 7" id="KW-0067">ATP-binding</keyword>
<protein>
    <recommendedName>
        <fullName evidence="7">Iron-sulfur cluster carrier protein</fullName>
    </recommendedName>
</protein>
<keyword evidence="4 7" id="KW-0408">Iron</keyword>
<evidence type="ECO:0000313" key="11">
    <source>
        <dbReference type="Proteomes" id="UP000321917"/>
    </source>
</evidence>
<evidence type="ECO:0000313" key="10">
    <source>
        <dbReference type="Proteomes" id="UP000321525"/>
    </source>
</evidence>
<accession>A0A5C6QRQ6</accession>
<dbReference type="CDD" id="cd02037">
    <property type="entry name" value="Mrp_NBP35"/>
    <property type="match status" value="1"/>
</dbReference>
<evidence type="ECO:0000256" key="5">
    <source>
        <dbReference type="ARBA" id="ARBA00023014"/>
    </source>
</evidence>
<dbReference type="PANTHER" id="PTHR42961:SF2">
    <property type="entry name" value="IRON-SULFUR PROTEIN NUBPL"/>
    <property type="match status" value="1"/>
</dbReference>
<dbReference type="InterPro" id="IPR000808">
    <property type="entry name" value="Mrp-like_CS"/>
</dbReference>
<dbReference type="InterPro" id="IPR033756">
    <property type="entry name" value="YlxH/NBP35"/>
</dbReference>
<gene>
    <name evidence="9" type="primary">apbC</name>
    <name evidence="8" type="ORF">ESZ26_01715</name>
    <name evidence="9" type="ORF">ESZ27_01325</name>
</gene>
<dbReference type="Proteomes" id="UP000321525">
    <property type="component" value="Unassembled WGS sequence"/>
</dbReference>
<dbReference type="NCBIfam" id="NF008669">
    <property type="entry name" value="PRK11670.1"/>
    <property type="match status" value="1"/>
</dbReference>
<dbReference type="AlphaFoldDB" id="A0A5C6QRQ6"/>
<dbReference type="GO" id="GO:0016226">
    <property type="term" value="P:iron-sulfur cluster assembly"/>
    <property type="evidence" value="ECO:0007669"/>
    <property type="project" value="InterPro"/>
</dbReference>
<feature type="binding site" evidence="7">
    <location>
        <begin position="109"/>
        <end position="116"/>
    </location>
    <ligand>
        <name>ATP</name>
        <dbReference type="ChEBI" id="CHEBI:30616"/>
    </ligand>
</feature>
<dbReference type="PANTHER" id="PTHR42961">
    <property type="entry name" value="IRON-SULFUR PROTEIN NUBPL"/>
    <property type="match status" value="1"/>
</dbReference>
<keyword evidence="2 7" id="KW-0547">Nucleotide-binding</keyword>
<evidence type="ECO:0000256" key="3">
    <source>
        <dbReference type="ARBA" id="ARBA00022840"/>
    </source>
</evidence>
<keyword evidence="10" id="KW-1185">Reference proteome</keyword>
<evidence type="ECO:0000256" key="1">
    <source>
        <dbReference type="ARBA" id="ARBA00022723"/>
    </source>
</evidence>
<dbReference type="Gene3D" id="3.40.50.300">
    <property type="entry name" value="P-loop containing nucleotide triphosphate hydrolases"/>
    <property type="match status" value="1"/>
</dbReference>
<dbReference type="RefSeq" id="WP_146797329.1">
    <property type="nucleotide sequence ID" value="NZ_VOLP01000003.1"/>
</dbReference>
<dbReference type="GO" id="GO:0046872">
    <property type="term" value="F:metal ion binding"/>
    <property type="evidence" value="ECO:0007669"/>
    <property type="project" value="UniProtKB-KW"/>
</dbReference>
<dbReference type="SUPFAM" id="SSF52540">
    <property type="entry name" value="P-loop containing nucleoside triphosphate hydrolases"/>
    <property type="match status" value="1"/>
</dbReference>
<dbReference type="HAMAP" id="MF_02040">
    <property type="entry name" value="Mrp_NBP35"/>
    <property type="match status" value="1"/>
</dbReference>
<dbReference type="InterPro" id="IPR019591">
    <property type="entry name" value="Mrp/NBP35_ATP-bd"/>
</dbReference>
<dbReference type="GO" id="GO:0140663">
    <property type="term" value="F:ATP-dependent FeS chaperone activity"/>
    <property type="evidence" value="ECO:0007669"/>
    <property type="project" value="InterPro"/>
</dbReference>
<comment type="caution">
    <text evidence="9">The sequence shown here is derived from an EMBL/GenBank/DDBJ whole genome shotgun (WGS) entry which is preliminary data.</text>
</comment>
<comment type="subunit">
    <text evidence="7">Homodimer.</text>
</comment>
<evidence type="ECO:0000256" key="7">
    <source>
        <dbReference type="HAMAP-Rule" id="MF_02040"/>
    </source>
</evidence>
<dbReference type="GO" id="GO:0051539">
    <property type="term" value="F:4 iron, 4 sulfur cluster binding"/>
    <property type="evidence" value="ECO:0007669"/>
    <property type="project" value="TreeGrafter"/>
</dbReference>
<dbReference type="Proteomes" id="UP000321917">
    <property type="component" value="Unassembled WGS sequence"/>
</dbReference>
<keyword evidence="7" id="KW-0378">Hydrolase</keyword>
<evidence type="ECO:0000256" key="4">
    <source>
        <dbReference type="ARBA" id="ARBA00023004"/>
    </source>
</evidence>
<evidence type="ECO:0000313" key="8">
    <source>
        <dbReference type="EMBL" id="TWX62575.1"/>
    </source>
</evidence>
<dbReference type="FunFam" id="3.40.50.300:FF:000418">
    <property type="entry name" value="Iron-sulfur cluster carrier protein"/>
    <property type="match status" value="1"/>
</dbReference>
<dbReference type="PROSITE" id="PS01215">
    <property type="entry name" value="MRP"/>
    <property type="match status" value="1"/>
</dbReference>